<evidence type="ECO:0000259" key="7">
    <source>
        <dbReference type="Pfam" id="PF00155"/>
    </source>
</evidence>
<keyword evidence="4 6" id="KW-0808">Transferase</keyword>
<dbReference type="InterPro" id="IPR004838">
    <property type="entry name" value="NHTrfase_class1_PyrdxlP-BS"/>
</dbReference>
<evidence type="ECO:0000313" key="8">
    <source>
        <dbReference type="EMBL" id="SFE54605.1"/>
    </source>
</evidence>
<dbReference type="GO" id="GO:0006520">
    <property type="term" value="P:amino acid metabolic process"/>
    <property type="evidence" value="ECO:0007669"/>
    <property type="project" value="InterPro"/>
</dbReference>
<dbReference type="Proteomes" id="UP000199400">
    <property type="component" value="Unassembled WGS sequence"/>
</dbReference>
<dbReference type="PROSITE" id="PS00105">
    <property type="entry name" value="AA_TRANSFER_CLASS_1"/>
    <property type="match status" value="1"/>
</dbReference>
<dbReference type="SUPFAM" id="SSF53383">
    <property type="entry name" value="PLP-dependent transferases"/>
    <property type="match status" value="1"/>
</dbReference>
<accession>A0A1I2BEN1</accession>
<feature type="domain" description="Aminotransferase class I/classII large" evidence="7">
    <location>
        <begin position="23"/>
        <end position="381"/>
    </location>
</feature>
<dbReference type="InterPro" id="IPR004839">
    <property type="entry name" value="Aminotransferase_I/II_large"/>
</dbReference>
<evidence type="ECO:0000256" key="6">
    <source>
        <dbReference type="RuleBase" id="RU000481"/>
    </source>
</evidence>
<sequence>MLSESPTLAMSARAKELKAQGEEVLDFSAGEPDFHPPAAVTAAVIDYVRTRPVHYAPVPGLPALRDAAAAEFARYHGRPVTRGEVLVSCGAKHSLATLFMVTLSPGDEVVIPAPYWVSYADMVRLGDGVPVIVPTRREDGWRLQPEALAAALTPKTRFIVLGNPTNPTGAGYPAPLLRALGEVMARVAPNCWLLVDDIYRRLVYGGFEHVSAITTLADVTEQIVVVDGVSKSYSMTGYRIGFLLAPAKVVSAASRLQGHTTSGAATVSQIAALAALTDPSCEAAVQDMHAAFTRRREFMLAGLGALPGLDIVAPDGAFYLFCDISRHIGPGTQFADDIAFATWLLEQKLVGTVPGTAFGAPGHLRLSYAAADETLRGGVERLGEALAGLPPPRAG</sequence>
<name>A0A1I2BEN1_9BACT</name>
<dbReference type="GO" id="GO:0008483">
    <property type="term" value="F:transaminase activity"/>
    <property type="evidence" value="ECO:0007669"/>
    <property type="project" value="UniProtKB-KW"/>
</dbReference>
<comment type="similarity">
    <text evidence="2 6">Belongs to the class-I pyridoxal-phosphate-dependent aminotransferase family.</text>
</comment>
<comment type="cofactor">
    <cofactor evidence="1 6">
        <name>pyridoxal 5'-phosphate</name>
        <dbReference type="ChEBI" id="CHEBI:597326"/>
    </cofactor>
</comment>
<dbReference type="InterPro" id="IPR015422">
    <property type="entry name" value="PyrdxlP-dep_Trfase_small"/>
</dbReference>
<dbReference type="GO" id="GO:0030170">
    <property type="term" value="F:pyridoxal phosphate binding"/>
    <property type="evidence" value="ECO:0007669"/>
    <property type="project" value="InterPro"/>
</dbReference>
<keyword evidence="3 6" id="KW-0032">Aminotransferase</keyword>
<dbReference type="Gene3D" id="3.40.640.10">
    <property type="entry name" value="Type I PLP-dependent aspartate aminotransferase-like (Major domain)"/>
    <property type="match status" value="1"/>
</dbReference>
<keyword evidence="9" id="KW-1185">Reference proteome</keyword>
<dbReference type="EMBL" id="FOMX01000015">
    <property type="protein sequence ID" value="SFE54605.1"/>
    <property type="molecule type" value="Genomic_DNA"/>
</dbReference>
<dbReference type="RefSeq" id="WP_096326391.1">
    <property type="nucleotide sequence ID" value="NZ_FOMX01000015.1"/>
</dbReference>
<organism evidence="8 9">
    <name type="scientific">Nannocystis exedens</name>
    <dbReference type="NCBI Taxonomy" id="54"/>
    <lineage>
        <taxon>Bacteria</taxon>
        <taxon>Pseudomonadati</taxon>
        <taxon>Myxococcota</taxon>
        <taxon>Polyangia</taxon>
        <taxon>Nannocystales</taxon>
        <taxon>Nannocystaceae</taxon>
        <taxon>Nannocystis</taxon>
    </lineage>
</organism>
<dbReference type="PANTHER" id="PTHR46383">
    <property type="entry name" value="ASPARTATE AMINOTRANSFERASE"/>
    <property type="match status" value="1"/>
</dbReference>
<proteinExistence type="inferred from homology"/>
<evidence type="ECO:0000256" key="4">
    <source>
        <dbReference type="ARBA" id="ARBA00022679"/>
    </source>
</evidence>
<dbReference type="InterPro" id="IPR015424">
    <property type="entry name" value="PyrdxlP-dep_Trfase"/>
</dbReference>
<protein>
    <recommendedName>
        <fullName evidence="6">Aminotransferase</fullName>
        <ecNumber evidence="6">2.6.1.-</ecNumber>
    </recommendedName>
</protein>
<dbReference type="FunFam" id="3.40.640.10:FF:000033">
    <property type="entry name" value="Aspartate aminotransferase"/>
    <property type="match status" value="1"/>
</dbReference>
<dbReference type="OrthoDB" id="9804474at2"/>
<dbReference type="InterPro" id="IPR015421">
    <property type="entry name" value="PyrdxlP-dep_Trfase_major"/>
</dbReference>
<evidence type="ECO:0000256" key="3">
    <source>
        <dbReference type="ARBA" id="ARBA00022576"/>
    </source>
</evidence>
<keyword evidence="5" id="KW-0663">Pyridoxal phosphate</keyword>
<dbReference type="InterPro" id="IPR050596">
    <property type="entry name" value="AspAT/PAT-like"/>
</dbReference>
<evidence type="ECO:0000256" key="5">
    <source>
        <dbReference type="ARBA" id="ARBA00022898"/>
    </source>
</evidence>
<dbReference type="CDD" id="cd00609">
    <property type="entry name" value="AAT_like"/>
    <property type="match status" value="1"/>
</dbReference>
<evidence type="ECO:0000256" key="2">
    <source>
        <dbReference type="ARBA" id="ARBA00007441"/>
    </source>
</evidence>
<dbReference type="EC" id="2.6.1.-" evidence="6"/>
<gene>
    <name evidence="8" type="ORF">SAMN02745121_04641</name>
</gene>
<evidence type="ECO:0000256" key="1">
    <source>
        <dbReference type="ARBA" id="ARBA00001933"/>
    </source>
</evidence>
<dbReference type="Pfam" id="PF00155">
    <property type="entry name" value="Aminotran_1_2"/>
    <property type="match status" value="1"/>
</dbReference>
<dbReference type="STRING" id="54.SAMN02745121_04641"/>
<dbReference type="AlphaFoldDB" id="A0A1I2BEN1"/>
<dbReference type="Gene3D" id="3.90.1150.10">
    <property type="entry name" value="Aspartate Aminotransferase, domain 1"/>
    <property type="match status" value="1"/>
</dbReference>
<evidence type="ECO:0000313" key="9">
    <source>
        <dbReference type="Proteomes" id="UP000199400"/>
    </source>
</evidence>
<reference evidence="9" key="1">
    <citation type="submission" date="2016-10" db="EMBL/GenBank/DDBJ databases">
        <authorList>
            <person name="Varghese N."/>
            <person name="Submissions S."/>
        </authorList>
    </citation>
    <scope>NUCLEOTIDE SEQUENCE [LARGE SCALE GENOMIC DNA]</scope>
    <source>
        <strain evidence="9">ATCC 25963</strain>
    </source>
</reference>
<dbReference type="PANTHER" id="PTHR46383:SF1">
    <property type="entry name" value="ASPARTATE AMINOTRANSFERASE"/>
    <property type="match status" value="1"/>
</dbReference>